<dbReference type="EMBL" id="VSSQ01044745">
    <property type="protein sequence ID" value="MPM98604.1"/>
    <property type="molecule type" value="Genomic_DNA"/>
</dbReference>
<organism evidence="1">
    <name type="scientific">bioreactor metagenome</name>
    <dbReference type="NCBI Taxonomy" id="1076179"/>
    <lineage>
        <taxon>unclassified sequences</taxon>
        <taxon>metagenomes</taxon>
        <taxon>ecological metagenomes</taxon>
    </lineage>
</organism>
<name>A0A645E9C1_9ZZZZ</name>
<dbReference type="AlphaFoldDB" id="A0A645E9C1"/>
<evidence type="ECO:0000313" key="1">
    <source>
        <dbReference type="EMBL" id="MPM98604.1"/>
    </source>
</evidence>
<comment type="caution">
    <text evidence="1">The sequence shown here is derived from an EMBL/GenBank/DDBJ whole genome shotgun (WGS) entry which is preliminary data.</text>
</comment>
<accession>A0A645E9C1</accession>
<gene>
    <name evidence="1" type="ORF">SDC9_145792</name>
</gene>
<protein>
    <submittedName>
        <fullName evidence="1">Uncharacterized protein</fullName>
    </submittedName>
</protein>
<sequence length="63" mass="6978">MRDQRAELVLARECVQRVCIVRINRLCITAARIARKKLKCVGANREGDAARGRITLGIAQMAA</sequence>
<proteinExistence type="predicted"/>
<reference evidence="1" key="1">
    <citation type="submission" date="2019-08" db="EMBL/GenBank/DDBJ databases">
        <authorList>
            <person name="Kucharzyk K."/>
            <person name="Murdoch R.W."/>
            <person name="Higgins S."/>
            <person name="Loffler F."/>
        </authorList>
    </citation>
    <scope>NUCLEOTIDE SEQUENCE</scope>
</reference>